<name>E9E1K1_METAQ</name>
<organism evidence="8">
    <name type="scientific">Metarhizium acridum (strain CQMa 102)</name>
    <dbReference type="NCBI Taxonomy" id="655827"/>
    <lineage>
        <taxon>Eukaryota</taxon>
        <taxon>Fungi</taxon>
        <taxon>Dikarya</taxon>
        <taxon>Ascomycota</taxon>
        <taxon>Pezizomycotina</taxon>
        <taxon>Sordariomycetes</taxon>
        <taxon>Hypocreomycetidae</taxon>
        <taxon>Hypocreales</taxon>
        <taxon>Clavicipitaceae</taxon>
        <taxon>Metarhizium</taxon>
    </lineage>
</organism>
<evidence type="ECO:0000256" key="3">
    <source>
        <dbReference type="ARBA" id="ARBA00022989"/>
    </source>
</evidence>
<keyword evidence="4 6" id="KW-0472">Membrane</keyword>
<feature type="region of interest" description="Disordered" evidence="5">
    <location>
        <begin position="238"/>
        <end position="276"/>
    </location>
</feature>
<feature type="region of interest" description="Disordered" evidence="5">
    <location>
        <begin position="388"/>
        <end position="433"/>
    </location>
</feature>
<feature type="compositionally biased region" description="Gly residues" evidence="5">
    <location>
        <begin position="1"/>
        <end position="12"/>
    </location>
</feature>
<evidence type="ECO:0000256" key="6">
    <source>
        <dbReference type="SAM" id="Phobius"/>
    </source>
</evidence>
<feature type="region of interest" description="Disordered" evidence="5">
    <location>
        <begin position="1"/>
        <end position="33"/>
    </location>
</feature>
<feature type="compositionally biased region" description="Low complexity" evidence="5">
    <location>
        <begin position="252"/>
        <end position="269"/>
    </location>
</feature>
<keyword evidence="2 6" id="KW-0812">Transmembrane</keyword>
<dbReference type="OrthoDB" id="4937986at2759"/>
<gene>
    <name evidence="7" type="ORF">MAC_03749</name>
</gene>
<keyword evidence="8" id="KW-1185">Reference proteome</keyword>
<dbReference type="InterPro" id="IPR051694">
    <property type="entry name" value="Immunoregulatory_rcpt-like"/>
</dbReference>
<dbReference type="OMA" id="DFMRLQI"/>
<sequence>MDILPHGGGSQDGGSKESDLRREAEASFNSATPVVTQTLATPSPLTSLEPGGARGPDQEILFGDFLSQRPMSLRTLSSLDGNPESFFLSWTMNNDSGTSADINWIAWVARSTMISSEADQVIVDNIIINPNMSAVNRERKFLSDDSNGQKGVTIQYGRWLDSLKNGKDTGQTLEGVALPAGKRLASDTDFMRLQISWTKRSTRESKISNSGVFFMKPPVGLGLEPFWRDNVTGYEEKAGTNGGVATSMTHISSSPTSTDPPDTNGGPTSAGNPDSRGLSTGAIAGIVIASAIAVALVAGLAWFFLRRRRNRNEPQFDPQYKNAPFMEHKAASATQVVDSHRSGLSGDSGRQDYITHNNNTSPVGIAYGGQDQSSHDHTGSFTNLHDTGISNGPENYPGHNPDPTATAAARGMQEHQHGADTDSGREDPAHPHITLPIPSRIRHLVEPHHTNDDLRRLLAEEDHLDEEIARGS</sequence>
<dbReference type="HOGENOM" id="CLU_578818_0_0_1"/>
<accession>E9E1K1</accession>
<proteinExistence type="predicted"/>
<dbReference type="InParanoid" id="E9E1K1"/>
<dbReference type="PANTHER" id="PTHR15549">
    <property type="entry name" value="PAIRED IMMUNOGLOBULIN-LIKE TYPE 2 RECEPTOR"/>
    <property type="match status" value="1"/>
</dbReference>
<dbReference type="eggNOG" id="ENOG502SZSI">
    <property type="taxonomic scope" value="Eukaryota"/>
</dbReference>
<feature type="compositionally biased region" description="Basic and acidic residues" evidence="5">
    <location>
        <begin position="14"/>
        <end position="25"/>
    </location>
</feature>
<reference evidence="7 8" key="1">
    <citation type="journal article" date="2011" name="PLoS Genet.">
        <title>Genome sequencing and comparative transcriptomics of the model entomopathogenic fungi Metarhizium anisopliae and M. acridum.</title>
        <authorList>
            <person name="Gao Q."/>
            <person name="Jin K."/>
            <person name="Ying S.H."/>
            <person name="Zhang Y."/>
            <person name="Xiao G."/>
            <person name="Shang Y."/>
            <person name="Duan Z."/>
            <person name="Hu X."/>
            <person name="Xie X.Q."/>
            <person name="Zhou G."/>
            <person name="Peng G."/>
            <person name="Luo Z."/>
            <person name="Huang W."/>
            <person name="Wang B."/>
            <person name="Fang W."/>
            <person name="Wang S."/>
            <person name="Zhong Y."/>
            <person name="Ma L.J."/>
            <person name="St Leger R.J."/>
            <person name="Zhao G.P."/>
            <person name="Pei Y."/>
            <person name="Feng M.G."/>
            <person name="Xia Y."/>
            <person name="Wang C."/>
        </authorList>
    </citation>
    <scope>NUCLEOTIDE SEQUENCE [LARGE SCALE GENOMIC DNA]</scope>
    <source>
        <strain evidence="7 8">CQMa 102</strain>
    </source>
</reference>
<evidence type="ECO:0000256" key="4">
    <source>
        <dbReference type="ARBA" id="ARBA00023136"/>
    </source>
</evidence>
<evidence type="ECO:0000313" key="7">
    <source>
        <dbReference type="EMBL" id="EFY90234.1"/>
    </source>
</evidence>
<comment type="subcellular location">
    <subcellularLocation>
        <location evidence="1">Membrane</location>
        <topology evidence="1">Single-pass membrane protein</topology>
    </subcellularLocation>
</comment>
<feature type="compositionally biased region" description="Basic and acidic residues" evidence="5">
    <location>
        <begin position="412"/>
        <end position="430"/>
    </location>
</feature>
<dbReference type="AlphaFoldDB" id="E9E1K1"/>
<feature type="transmembrane region" description="Helical" evidence="6">
    <location>
        <begin position="282"/>
        <end position="305"/>
    </location>
</feature>
<evidence type="ECO:0000256" key="1">
    <source>
        <dbReference type="ARBA" id="ARBA00004167"/>
    </source>
</evidence>
<keyword evidence="3 6" id="KW-1133">Transmembrane helix</keyword>
<evidence type="ECO:0000256" key="5">
    <source>
        <dbReference type="SAM" id="MobiDB-lite"/>
    </source>
</evidence>
<dbReference type="PANTHER" id="PTHR15549:SF30">
    <property type="entry name" value="MID2 DOMAIN-CONTAINING PROTEIN"/>
    <property type="match status" value="1"/>
</dbReference>
<evidence type="ECO:0000313" key="8">
    <source>
        <dbReference type="Proteomes" id="UP000002499"/>
    </source>
</evidence>
<dbReference type="GeneID" id="19248060"/>
<dbReference type="Proteomes" id="UP000002499">
    <property type="component" value="Unassembled WGS sequence"/>
</dbReference>
<dbReference type="EMBL" id="GL698492">
    <property type="protein sequence ID" value="EFY90234.1"/>
    <property type="molecule type" value="Genomic_DNA"/>
</dbReference>
<dbReference type="GO" id="GO:0071944">
    <property type="term" value="C:cell periphery"/>
    <property type="evidence" value="ECO:0007669"/>
    <property type="project" value="UniProtKB-ARBA"/>
</dbReference>
<evidence type="ECO:0000256" key="2">
    <source>
        <dbReference type="ARBA" id="ARBA00022692"/>
    </source>
</evidence>
<dbReference type="GO" id="GO:0016020">
    <property type="term" value="C:membrane"/>
    <property type="evidence" value="ECO:0007669"/>
    <property type="project" value="UniProtKB-SubCell"/>
</dbReference>
<protein>
    <submittedName>
        <fullName evidence="7">Uncharacterized protein</fullName>
    </submittedName>
</protein>
<dbReference type="KEGG" id="maw:19248060"/>